<keyword evidence="2" id="KW-0255">Endonuclease</keyword>
<comment type="caution">
    <text evidence="2">The sequence shown here is derived from an EMBL/GenBank/DDBJ whole genome shotgun (WGS) entry which is preliminary data.</text>
</comment>
<dbReference type="SUPFAM" id="SSF52980">
    <property type="entry name" value="Restriction endonuclease-like"/>
    <property type="match status" value="1"/>
</dbReference>
<dbReference type="Pfam" id="PF05685">
    <property type="entry name" value="Uma2"/>
    <property type="match status" value="1"/>
</dbReference>
<dbReference type="PANTHER" id="PTHR35400:SF3">
    <property type="entry name" value="SLL1072 PROTEIN"/>
    <property type="match status" value="1"/>
</dbReference>
<name>A0A371PRJ8_STRIH</name>
<gene>
    <name evidence="2" type="ORF">DY245_39575</name>
</gene>
<dbReference type="Proteomes" id="UP000262477">
    <property type="component" value="Unassembled WGS sequence"/>
</dbReference>
<keyword evidence="2" id="KW-0540">Nuclease</keyword>
<organism evidence="2 3">
    <name type="scientific">Streptomyces inhibens</name>
    <dbReference type="NCBI Taxonomy" id="2293571"/>
    <lineage>
        <taxon>Bacteria</taxon>
        <taxon>Bacillati</taxon>
        <taxon>Actinomycetota</taxon>
        <taxon>Actinomycetes</taxon>
        <taxon>Kitasatosporales</taxon>
        <taxon>Streptomycetaceae</taxon>
        <taxon>Streptomyces</taxon>
    </lineage>
</organism>
<protein>
    <submittedName>
        <fullName evidence="2">Uma2 family endonuclease</fullName>
    </submittedName>
</protein>
<dbReference type="InterPro" id="IPR012296">
    <property type="entry name" value="Nuclease_put_TT1808"/>
</dbReference>
<keyword evidence="2" id="KW-0378">Hydrolase</keyword>
<dbReference type="GO" id="GO:0004519">
    <property type="term" value="F:endonuclease activity"/>
    <property type="evidence" value="ECO:0007669"/>
    <property type="project" value="UniProtKB-KW"/>
</dbReference>
<proteinExistence type="predicted"/>
<reference evidence="2 3" key="1">
    <citation type="submission" date="2018-08" db="EMBL/GenBank/DDBJ databases">
        <title>Streptomyces NEAU-D10 sp. nov., a novel Actinomycete isolated from soil.</title>
        <authorList>
            <person name="Jin L."/>
        </authorList>
    </citation>
    <scope>NUCLEOTIDE SEQUENCE [LARGE SCALE GENOMIC DNA]</scope>
    <source>
        <strain evidence="2 3">NEAU-D10</strain>
    </source>
</reference>
<evidence type="ECO:0000313" key="2">
    <source>
        <dbReference type="EMBL" id="REK85115.1"/>
    </source>
</evidence>
<accession>A0A371PRJ8</accession>
<dbReference type="RefSeq" id="WP_128511925.1">
    <property type="nucleotide sequence ID" value="NZ_JBHYKF010000002.1"/>
</dbReference>
<dbReference type="PANTHER" id="PTHR35400">
    <property type="entry name" value="SLR1083 PROTEIN"/>
    <property type="match status" value="1"/>
</dbReference>
<feature type="domain" description="Putative restriction endonuclease" evidence="1">
    <location>
        <begin position="26"/>
        <end position="189"/>
    </location>
</feature>
<dbReference type="CDD" id="cd06260">
    <property type="entry name" value="DUF820-like"/>
    <property type="match status" value="1"/>
</dbReference>
<evidence type="ECO:0000313" key="3">
    <source>
        <dbReference type="Proteomes" id="UP000262477"/>
    </source>
</evidence>
<sequence length="198" mass="21612">MSALPVDPAPGRHWDELVRFWEESDWPEGSKVEIIDGIIVVTPPPAAPHNRIAELVHRSLYTVLPKDWGVYQTLGTAHPSRGRLYIPDLVVVPYAVVDEAEGGSSASLPAAELVVEITSPSNASFDRINKAAAYAQAGVPLYLLIDRFAPPGPTVTLYGEPKDEVYRELQKVKFGEEIHLPDPFGLTIDTSVFPFGGV</sequence>
<dbReference type="InterPro" id="IPR008538">
    <property type="entry name" value="Uma2"/>
</dbReference>
<dbReference type="AlphaFoldDB" id="A0A371PRJ8"/>
<dbReference type="OrthoDB" id="4537149at2"/>
<keyword evidence="3" id="KW-1185">Reference proteome</keyword>
<dbReference type="InterPro" id="IPR011335">
    <property type="entry name" value="Restrct_endonuc-II-like"/>
</dbReference>
<dbReference type="EMBL" id="QUAC01000457">
    <property type="protein sequence ID" value="REK85115.1"/>
    <property type="molecule type" value="Genomic_DNA"/>
</dbReference>
<evidence type="ECO:0000259" key="1">
    <source>
        <dbReference type="Pfam" id="PF05685"/>
    </source>
</evidence>
<dbReference type="Gene3D" id="3.90.1570.10">
    <property type="entry name" value="tt1808, chain A"/>
    <property type="match status" value="1"/>
</dbReference>